<proteinExistence type="predicted"/>
<dbReference type="GO" id="GO:0034517">
    <property type="term" value="P:ribophagy"/>
    <property type="evidence" value="ECO:0007669"/>
    <property type="project" value="TreeGrafter"/>
</dbReference>
<evidence type="ECO:0000256" key="2">
    <source>
        <dbReference type="SAM" id="MobiDB-lite"/>
    </source>
</evidence>
<protein>
    <submittedName>
        <fullName evidence="3">Uncharacterized protein</fullName>
    </submittedName>
</protein>
<name>A0A7S3PKW8_9STRA</name>
<accession>A0A7S3PKW8</accession>
<keyword evidence="1" id="KW-0175">Coiled coil</keyword>
<dbReference type="GO" id="GO:0060090">
    <property type="term" value="F:molecular adaptor activity"/>
    <property type="evidence" value="ECO:0007669"/>
    <property type="project" value="TreeGrafter"/>
</dbReference>
<dbReference type="GO" id="GO:0000422">
    <property type="term" value="P:autophagy of mitochondrion"/>
    <property type="evidence" value="ECO:0007669"/>
    <property type="project" value="TreeGrafter"/>
</dbReference>
<organism evidence="3">
    <name type="scientific">Aplanochytrium stocchinoi</name>
    <dbReference type="NCBI Taxonomy" id="215587"/>
    <lineage>
        <taxon>Eukaryota</taxon>
        <taxon>Sar</taxon>
        <taxon>Stramenopiles</taxon>
        <taxon>Bigyra</taxon>
        <taxon>Labyrinthulomycetes</taxon>
        <taxon>Thraustochytrida</taxon>
        <taxon>Thraustochytriidae</taxon>
        <taxon>Aplanochytrium</taxon>
    </lineage>
</organism>
<feature type="compositionally biased region" description="Polar residues" evidence="2">
    <location>
        <begin position="149"/>
        <end position="166"/>
    </location>
</feature>
<feature type="coiled-coil region" evidence="1">
    <location>
        <begin position="331"/>
        <end position="372"/>
    </location>
</feature>
<dbReference type="GO" id="GO:0019901">
    <property type="term" value="F:protein kinase binding"/>
    <property type="evidence" value="ECO:0007669"/>
    <property type="project" value="TreeGrafter"/>
</dbReference>
<feature type="coiled-coil region" evidence="1">
    <location>
        <begin position="461"/>
        <end position="530"/>
    </location>
</feature>
<feature type="region of interest" description="Disordered" evidence="2">
    <location>
        <begin position="149"/>
        <end position="181"/>
    </location>
</feature>
<dbReference type="GO" id="GO:0034727">
    <property type="term" value="P:piecemeal microautophagy of the nucleus"/>
    <property type="evidence" value="ECO:0007669"/>
    <property type="project" value="TreeGrafter"/>
</dbReference>
<dbReference type="EMBL" id="HBIN01016793">
    <property type="protein sequence ID" value="CAE0442676.1"/>
    <property type="molecule type" value="Transcribed_RNA"/>
</dbReference>
<dbReference type="GO" id="GO:0000045">
    <property type="term" value="P:autophagosome assembly"/>
    <property type="evidence" value="ECO:0007669"/>
    <property type="project" value="InterPro"/>
</dbReference>
<reference evidence="3" key="1">
    <citation type="submission" date="2021-01" db="EMBL/GenBank/DDBJ databases">
        <authorList>
            <person name="Corre E."/>
            <person name="Pelletier E."/>
            <person name="Niang G."/>
            <person name="Scheremetjew M."/>
            <person name="Finn R."/>
            <person name="Kale V."/>
            <person name="Holt S."/>
            <person name="Cochrane G."/>
            <person name="Meng A."/>
            <person name="Brown T."/>
            <person name="Cohen L."/>
        </authorList>
    </citation>
    <scope>NUCLEOTIDE SEQUENCE</scope>
    <source>
        <strain evidence="3">GSBS06</strain>
    </source>
</reference>
<dbReference type="GO" id="GO:1990316">
    <property type="term" value="C:Atg1/ULK1 kinase complex"/>
    <property type="evidence" value="ECO:0007669"/>
    <property type="project" value="TreeGrafter"/>
</dbReference>
<evidence type="ECO:0000313" key="3">
    <source>
        <dbReference type="EMBL" id="CAE0442676.1"/>
    </source>
</evidence>
<dbReference type="InterPro" id="IPR040040">
    <property type="entry name" value="ATG11"/>
</dbReference>
<evidence type="ECO:0000256" key="1">
    <source>
        <dbReference type="SAM" id="Coils"/>
    </source>
</evidence>
<dbReference type="GO" id="GO:0061709">
    <property type="term" value="P:reticulophagy"/>
    <property type="evidence" value="ECO:0007669"/>
    <property type="project" value="TreeGrafter"/>
</dbReference>
<sequence>MAYTYLNGSFLDVSQEEERVELDSDTLIEVCRRPGDDTVHVVSTRSKNGANVNVPVKPGYYILGANIGSVNLSFVKMPETLVKQELSRLCASRRKYTLVLTSGQPGSIASNNSLISESGLVPNQPFSNSNEAKEFLEVKTVDVYDRTNNLNSAASRTPTSYSNPQDKTPPKSKQPPSNQDQAQMSDLVNIHHSLDRLRTQRKILERVKGESDKKTVKIQSLNQRVDELEALVKNQEIQLELQARIVGDFEVAKQKIAQLEFTINDQRVEMEENAKKAGAMQQLLKSSLSQEKETHEKEKYTFEKEKVYLQNRFNAERAEKINVQLQVNTQAEELNNLRPQLEAEKLKYERACRNNAEKINHIETKLKECEAERKYLVGKLKSLGKLNEAMKGDLRNTRSSLASAKEREVAMTKTIVELEENNNVLRIQLLDLEKYLSDKLQTSRKKLKEVQSQLSESSSLCDKQGKEIRTLTGQLAEIEDEKTEMKNTIMHKQIEIKNLQDLLKRNKAHAQACEEQLKNALEKVGEQHQRMLVEMSRSSKLRQQLDHERNSNREWAQTRLDLLNQFCEEETRFEDACSALYLDKE</sequence>
<feature type="coiled-coil region" evidence="1">
    <location>
        <begin position="204"/>
        <end position="245"/>
    </location>
</feature>
<gene>
    <name evidence="3" type="ORF">ASTO00021_LOCUS12786</name>
</gene>
<dbReference type="PANTHER" id="PTHR13222:SF1">
    <property type="entry name" value="RB1-INDUCIBLE COILED-COIL PROTEIN 1"/>
    <property type="match status" value="1"/>
</dbReference>
<dbReference type="AlphaFoldDB" id="A0A7S3PKW8"/>
<feature type="coiled-coil region" evidence="1">
    <location>
        <begin position="401"/>
        <end position="435"/>
    </location>
</feature>
<dbReference type="PANTHER" id="PTHR13222">
    <property type="entry name" value="RB1-INDUCIBLE COILED-COIL"/>
    <property type="match status" value="1"/>
</dbReference>
<dbReference type="GO" id="GO:0034045">
    <property type="term" value="C:phagophore assembly site membrane"/>
    <property type="evidence" value="ECO:0007669"/>
    <property type="project" value="TreeGrafter"/>
</dbReference>